<dbReference type="Proteomes" id="UP000821845">
    <property type="component" value="Chromosome 7"/>
</dbReference>
<dbReference type="EMBL" id="CM023487">
    <property type="protein sequence ID" value="KAH6926636.1"/>
    <property type="molecule type" value="Genomic_DNA"/>
</dbReference>
<sequence>MLGVVTDHYTEKMGKIVSTIPSLVNLGDSKTQTIVDTVKQCLVYFGIDLHRMVGIGTDASVVAGVNNGVYQKLKMEVPKPLVRSMCHSLHLAISSAMAEALLRHLEYLESEICNWFCQSPSRQLCYHNLYRRLNDGHYQLKIVQPCSTRWLSIQQSEQCRTNAKN</sequence>
<name>A0ACB7RXW7_HYAAI</name>
<evidence type="ECO:0000313" key="1">
    <source>
        <dbReference type="EMBL" id="KAH6926636.1"/>
    </source>
</evidence>
<evidence type="ECO:0000313" key="2">
    <source>
        <dbReference type="Proteomes" id="UP000821845"/>
    </source>
</evidence>
<organism evidence="1 2">
    <name type="scientific">Hyalomma asiaticum</name>
    <name type="common">Tick</name>
    <dbReference type="NCBI Taxonomy" id="266040"/>
    <lineage>
        <taxon>Eukaryota</taxon>
        <taxon>Metazoa</taxon>
        <taxon>Ecdysozoa</taxon>
        <taxon>Arthropoda</taxon>
        <taxon>Chelicerata</taxon>
        <taxon>Arachnida</taxon>
        <taxon>Acari</taxon>
        <taxon>Parasitiformes</taxon>
        <taxon>Ixodida</taxon>
        <taxon>Ixodoidea</taxon>
        <taxon>Ixodidae</taxon>
        <taxon>Hyalomminae</taxon>
        <taxon>Hyalomma</taxon>
    </lineage>
</organism>
<proteinExistence type="predicted"/>
<accession>A0ACB7RXW7</accession>
<reference evidence="1" key="1">
    <citation type="submission" date="2020-05" db="EMBL/GenBank/DDBJ databases">
        <title>Large-scale comparative analyses of tick genomes elucidate their genetic diversity and vector capacities.</title>
        <authorList>
            <person name="Jia N."/>
            <person name="Wang J."/>
            <person name="Shi W."/>
            <person name="Du L."/>
            <person name="Sun Y."/>
            <person name="Zhan W."/>
            <person name="Jiang J."/>
            <person name="Wang Q."/>
            <person name="Zhang B."/>
            <person name="Ji P."/>
            <person name="Sakyi L.B."/>
            <person name="Cui X."/>
            <person name="Yuan T."/>
            <person name="Jiang B."/>
            <person name="Yang W."/>
            <person name="Lam T.T.-Y."/>
            <person name="Chang Q."/>
            <person name="Ding S."/>
            <person name="Wang X."/>
            <person name="Zhu J."/>
            <person name="Ruan X."/>
            <person name="Zhao L."/>
            <person name="Wei J."/>
            <person name="Que T."/>
            <person name="Du C."/>
            <person name="Cheng J."/>
            <person name="Dai P."/>
            <person name="Han X."/>
            <person name="Huang E."/>
            <person name="Gao Y."/>
            <person name="Liu J."/>
            <person name="Shao H."/>
            <person name="Ye R."/>
            <person name="Li L."/>
            <person name="Wei W."/>
            <person name="Wang X."/>
            <person name="Wang C."/>
            <person name="Yang T."/>
            <person name="Huo Q."/>
            <person name="Li W."/>
            <person name="Guo W."/>
            <person name="Chen H."/>
            <person name="Zhou L."/>
            <person name="Ni X."/>
            <person name="Tian J."/>
            <person name="Zhou Y."/>
            <person name="Sheng Y."/>
            <person name="Liu T."/>
            <person name="Pan Y."/>
            <person name="Xia L."/>
            <person name="Li J."/>
            <person name="Zhao F."/>
            <person name="Cao W."/>
        </authorList>
    </citation>
    <scope>NUCLEOTIDE SEQUENCE</scope>
    <source>
        <strain evidence="1">Hyas-2018</strain>
    </source>
</reference>
<gene>
    <name evidence="1" type="ORF">HPB50_020835</name>
</gene>
<protein>
    <submittedName>
        <fullName evidence="1">Uncharacterized protein</fullName>
    </submittedName>
</protein>
<comment type="caution">
    <text evidence="1">The sequence shown here is derived from an EMBL/GenBank/DDBJ whole genome shotgun (WGS) entry which is preliminary data.</text>
</comment>
<keyword evidence="2" id="KW-1185">Reference proteome</keyword>